<dbReference type="PANTHER" id="PTHR34222">
    <property type="entry name" value="GAG_PRE-INTEGRS DOMAIN-CONTAINING PROTEIN"/>
    <property type="match status" value="1"/>
</dbReference>
<feature type="compositionally biased region" description="Polar residues" evidence="1">
    <location>
        <begin position="140"/>
        <end position="165"/>
    </location>
</feature>
<dbReference type="AlphaFoldDB" id="A0AAV3PRT0"/>
<accession>A0AAV3PRT0</accession>
<evidence type="ECO:0000256" key="1">
    <source>
        <dbReference type="SAM" id="MobiDB-lite"/>
    </source>
</evidence>
<dbReference type="EMBL" id="BAABME010018623">
    <property type="protein sequence ID" value="GAA0154477.1"/>
    <property type="molecule type" value="Genomic_DNA"/>
</dbReference>
<reference evidence="2 3" key="1">
    <citation type="submission" date="2024-01" db="EMBL/GenBank/DDBJ databases">
        <title>The complete chloroplast genome sequence of Lithospermum erythrorhizon: insights into the phylogenetic relationship among Boraginaceae species and the maternal lineages of purple gromwells.</title>
        <authorList>
            <person name="Okada T."/>
            <person name="Watanabe K."/>
        </authorList>
    </citation>
    <scope>NUCLEOTIDE SEQUENCE [LARGE SCALE GENOMIC DNA]</scope>
</reference>
<keyword evidence="3" id="KW-1185">Reference proteome</keyword>
<feature type="region of interest" description="Disordered" evidence="1">
    <location>
        <begin position="140"/>
        <end position="199"/>
    </location>
</feature>
<evidence type="ECO:0000313" key="3">
    <source>
        <dbReference type="Proteomes" id="UP001454036"/>
    </source>
</evidence>
<organism evidence="2 3">
    <name type="scientific">Lithospermum erythrorhizon</name>
    <name type="common">Purple gromwell</name>
    <name type="synonym">Lithospermum officinale var. erythrorhizon</name>
    <dbReference type="NCBI Taxonomy" id="34254"/>
    <lineage>
        <taxon>Eukaryota</taxon>
        <taxon>Viridiplantae</taxon>
        <taxon>Streptophyta</taxon>
        <taxon>Embryophyta</taxon>
        <taxon>Tracheophyta</taxon>
        <taxon>Spermatophyta</taxon>
        <taxon>Magnoliopsida</taxon>
        <taxon>eudicotyledons</taxon>
        <taxon>Gunneridae</taxon>
        <taxon>Pentapetalae</taxon>
        <taxon>asterids</taxon>
        <taxon>lamiids</taxon>
        <taxon>Boraginales</taxon>
        <taxon>Boraginaceae</taxon>
        <taxon>Boraginoideae</taxon>
        <taxon>Lithospermeae</taxon>
        <taxon>Lithospermum</taxon>
    </lineage>
</organism>
<feature type="compositionally biased region" description="Low complexity" evidence="1">
    <location>
        <begin position="166"/>
        <end position="182"/>
    </location>
</feature>
<protein>
    <submittedName>
        <fullName evidence="2">Uncharacterized protein</fullName>
    </submittedName>
</protein>
<comment type="caution">
    <text evidence="2">The sequence shown here is derived from an EMBL/GenBank/DDBJ whole genome shotgun (WGS) entry which is preliminary data.</text>
</comment>
<gene>
    <name evidence="2" type="ORF">LIER_37893</name>
</gene>
<sequence>MVMGWLINSMEPEINKKYMFFHTVKEIWKGTQKMYSDQEPLCANCTIIQNTQTEKERVYEFLTSLDNTYDDTRTSIIQTKPFPSSEDVFSEIRREENRRRIMLSNLTNQGIEQSALMTQQLGQNHQFQNQIHHQLGKNQTEFSGNQQPHNQMQPFQNNMGQNQSPNQFQNQGLHQFQNQGQQPSFPTAKRQPSIKKGDANRIDLGVTIANEMVRPRMGVGKYMESQPLGPHGGRIGGASRVTRESAANPAALSHLLQPSQATTSGRPSCSVAKSGTPLSSLASWNIDSGASDHMSAHKLLFHDFNR</sequence>
<dbReference type="Proteomes" id="UP001454036">
    <property type="component" value="Unassembled WGS sequence"/>
</dbReference>
<proteinExistence type="predicted"/>
<name>A0AAV3PRT0_LITER</name>
<dbReference type="PANTHER" id="PTHR34222:SF79">
    <property type="entry name" value="RETROVIRUS-RELATED POL POLYPROTEIN FROM TRANSPOSON TNT 1-94"/>
    <property type="match status" value="1"/>
</dbReference>
<evidence type="ECO:0000313" key="2">
    <source>
        <dbReference type="EMBL" id="GAA0154477.1"/>
    </source>
</evidence>